<dbReference type="InterPro" id="IPR053234">
    <property type="entry name" value="RPM1_Interactor"/>
</dbReference>
<comment type="caution">
    <text evidence="1">The sequence shown here is derived from an EMBL/GenBank/DDBJ whole genome shotgun (WGS) entry which is preliminary data.</text>
</comment>
<dbReference type="EMBL" id="BFAA01001028">
    <property type="protein sequence ID" value="GCB74589.1"/>
    <property type="molecule type" value="Genomic_DNA"/>
</dbReference>
<organism evidence="1 2">
    <name type="scientific">Scyliorhinus torazame</name>
    <name type="common">Cloudy catshark</name>
    <name type="synonym">Catulus torazame</name>
    <dbReference type="NCBI Taxonomy" id="75743"/>
    <lineage>
        <taxon>Eukaryota</taxon>
        <taxon>Metazoa</taxon>
        <taxon>Chordata</taxon>
        <taxon>Craniata</taxon>
        <taxon>Vertebrata</taxon>
        <taxon>Chondrichthyes</taxon>
        <taxon>Elasmobranchii</taxon>
        <taxon>Galeomorphii</taxon>
        <taxon>Galeoidea</taxon>
        <taxon>Carcharhiniformes</taxon>
        <taxon>Scyliorhinidae</taxon>
        <taxon>Scyliorhinus</taxon>
    </lineage>
</organism>
<dbReference type="AlphaFoldDB" id="A0A401PNA1"/>
<evidence type="ECO:0000313" key="2">
    <source>
        <dbReference type="Proteomes" id="UP000288216"/>
    </source>
</evidence>
<dbReference type="PANTHER" id="PTHR33443">
    <property type="entry name" value="ZGC:112980"/>
    <property type="match status" value="1"/>
</dbReference>
<name>A0A401PNA1_SCYTO</name>
<proteinExistence type="predicted"/>
<dbReference type="PANTHER" id="PTHR33443:SF30">
    <property type="entry name" value="SARCOSINE DEHYDROGENASE-2C PROTEIN"/>
    <property type="match status" value="1"/>
</dbReference>
<dbReference type="OrthoDB" id="266020at2759"/>
<gene>
    <name evidence="1" type="ORF">scyTo_0003680</name>
</gene>
<sequence length="706" mass="80486">MEPEESVIIISDTEGENDGETSVFIVENSPEVADAAKEKSTEVIDEECGLAITYSKKGNVMPHARYDCVEQDFIRTENETTESAGNNSNFCEQCYCYICDKPASECQYWKLPSICHCNAHNKSAYWKAHRDAALTGALAIFNFNLVDIDSELRRGGTLLQKFWLELALEYNKYLMGIVTTRNCLIPCICLCHKQVPVFCEMCQMNHVEIRLYSYTPVFNIVNNFLRQAENEKSKAAAIMMIGVAKEILLHKQPPQEVFNKDDQTSTPRQAVPIFMRRITHALQRMLVLSDFPPHLFIKLKGFYKTLSLPSYCYAFTNSLNVLSWEDPFLTSILRGQNITGHRQKKGKKELLWEDLTVVDARVERMETREEYRELVRYLRVVKCSETLKLRTLQDKIPFYFCKCGEFHAAAQSFHLSSNLSCCTACRLTPYQYMVYLKIFKTGTVPAGCELSGEGSWVFVKGANLLKDCLLLKCALRILFVNEILYRGVHCWSRLIQIHCNSFTLSEIVLPAPPPVFVNSTAVLSTAILEDLKNGIVGLPKTFSSVLRRESALILITVAVAQMLHKNLPLTNIVLPLIVAYGKNFWALKLLFDSLSMKEDVLHHFCGVLSSNIYVYKSMLIDAFKCHDADYVADLVTLFLSFNQATIQSVSIPVLNVLVESWHEFKNKECLWTQKLHSFLQSKVIPAMEMLNTAQFVELRKKLNQLI</sequence>
<evidence type="ECO:0000313" key="1">
    <source>
        <dbReference type="EMBL" id="GCB74589.1"/>
    </source>
</evidence>
<accession>A0A401PNA1</accession>
<protein>
    <submittedName>
        <fullName evidence="1">Uncharacterized protein</fullName>
    </submittedName>
</protein>
<dbReference type="OMA" id="LWAFQWL"/>
<dbReference type="Proteomes" id="UP000288216">
    <property type="component" value="Unassembled WGS sequence"/>
</dbReference>
<keyword evidence="2" id="KW-1185">Reference proteome</keyword>
<reference evidence="1 2" key="1">
    <citation type="journal article" date="2018" name="Nat. Ecol. Evol.">
        <title>Shark genomes provide insights into elasmobranch evolution and the origin of vertebrates.</title>
        <authorList>
            <person name="Hara Y"/>
            <person name="Yamaguchi K"/>
            <person name="Onimaru K"/>
            <person name="Kadota M"/>
            <person name="Koyanagi M"/>
            <person name="Keeley SD"/>
            <person name="Tatsumi K"/>
            <person name="Tanaka K"/>
            <person name="Motone F"/>
            <person name="Kageyama Y"/>
            <person name="Nozu R"/>
            <person name="Adachi N"/>
            <person name="Nishimura O"/>
            <person name="Nakagawa R"/>
            <person name="Tanegashima C"/>
            <person name="Kiyatake I"/>
            <person name="Matsumoto R"/>
            <person name="Murakumo K"/>
            <person name="Nishida K"/>
            <person name="Terakita A"/>
            <person name="Kuratani S"/>
            <person name="Sato K"/>
            <person name="Hyodo S Kuraku.S."/>
        </authorList>
    </citation>
    <scope>NUCLEOTIDE SEQUENCE [LARGE SCALE GENOMIC DNA]</scope>
</reference>